<dbReference type="Gene3D" id="2.40.40.20">
    <property type="match status" value="1"/>
</dbReference>
<dbReference type="Pfam" id="PF01568">
    <property type="entry name" value="Molydop_binding"/>
    <property type="match status" value="1"/>
</dbReference>
<evidence type="ECO:0000256" key="3">
    <source>
        <dbReference type="ARBA" id="ARBA00023002"/>
    </source>
</evidence>
<evidence type="ECO:0000256" key="2">
    <source>
        <dbReference type="ARBA" id="ARBA00022723"/>
    </source>
</evidence>
<protein>
    <submittedName>
        <fullName evidence="7">Nitrate reductase</fullName>
        <ecNumber evidence="7">1.7.99.4</ecNumber>
    </submittedName>
</protein>
<dbReference type="Gene3D" id="3.40.50.740">
    <property type="match status" value="2"/>
</dbReference>
<name>A0A378YMD1_9NOCA</name>
<dbReference type="InterPro" id="IPR006656">
    <property type="entry name" value="Mopterin_OxRdtase"/>
</dbReference>
<dbReference type="SMART" id="SM00926">
    <property type="entry name" value="Molybdop_Fe4S4"/>
    <property type="match status" value="1"/>
</dbReference>
<dbReference type="GO" id="GO:0046872">
    <property type="term" value="F:metal ion binding"/>
    <property type="evidence" value="ECO:0007669"/>
    <property type="project" value="UniProtKB-KW"/>
</dbReference>
<dbReference type="InterPro" id="IPR006963">
    <property type="entry name" value="Mopterin_OxRdtase_4Fe-4S_dom"/>
</dbReference>
<dbReference type="Pfam" id="PF04879">
    <property type="entry name" value="Molybdop_Fe4S4"/>
    <property type="match status" value="1"/>
</dbReference>
<dbReference type="EC" id="1.7.99.4" evidence="7"/>
<keyword evidence="4" id="KW-0408">Iron</keyword>
<dbReference type="InterPro" id="IPR050123">
    <property type="entry name" value="Prok_molybdopt-oxidoreductase"/>
</dbReference>
<dbReference type="GO" id="GO:0016491">
    <property type="term" value="F:oxidoreductase activity"/>
    <property type="evidence" value="ECO:0007669"/>
    <property type="project" value="UniProtKB-KW"/>
</dbReference>
<reference evidence="7 8" key="1">
    <citation type="submission" date="2018-06" db="EMBL/GenBank/DDBJ databases">
        <authorList>
            <consortium name="Pathogen Informatics"/>
            <person name="Doyle S."/>
        </authorList>
    </citation>
    <scope>NUCLEOTIDE SEQUENCE [LARGE SCALE GENOMIC DNA]</scope>
    <source>
        <strain evidence="7 8">NCTC1934</strain>
    </source>
</reference>
<dbReference type="SUPFAM" id="SSF50692">
    <property type="entry name" value="ADC-like"/>
    <property type="match status" value="1"/>
</dbReference>
<dbReference type="GO" id="GO:0043546">
    <property type="term" value="F:molybdopterin cofactor binding"/>
    <property type="evidence" value="ECO:0007669"/>
    <property type="project" value="InterPro"/>
</dbReference>
<evidence type="ECO:0000259" key="6">
    <source>
        <dbReference type="SMART" id="SM00926"/>
    </source>
</evidence>
<evidence type="ECO:0000256" key="5">
    <source>
        <dbReference type="ARBA" id="ARBA00023014"/>
    </source>
</evidence>
<dbReference type="Pfam" id="PF00384">
    <property type="entry name" value="Molybdopterin"/>
    <property type="match status" value="1"/>
</dbReference>
<dbReference type="OrthoDB" id="7376058at2"/>
<dbReference type="SUPFAM" id="SSF53706">
    <property type="entry name" value="Formate dehydrogenase/DMSO reductase, domains 1-3"/>
    <property type="match status" value="1"/>
</dbReference>
<dbReference type="RefSeq" id="WP_039811370.1">
    <property type="nucleotide sequence ID" value="NZ_UGRY01000002.1"/>
</dbReference>
<proteinExistence type="predicted"/>
<evidence type="ECO:0000313" key="7">
    <source>
        <dbReference type="EMBL" id="SUA78284.1"/>
    </source>
</evidence>
<dbReference type="Gene3D" id="3.40.228.10">
    <property type="entry name" value="Dimethylsulfoxide Reductase, domain 2"/>
    <property type="match status" value="1"/>
</dbReference>
<keyword evidence="3 7" id="KW-0560">Oxidoreductase</keyword>
<dbReference type="InterPro" id="IPR009010">
    <property type="entry name" value="Asp_de-COase-like_dom_sf"/>
</dbReference>
<dbReference type="Proteomes" id="UP000255467">
    <property type="component" value="Unassembled WGS sequence"/>
</dbReference>
<gene>
    <name evidence="7" type="primary">narB_2</name>
    <name evidence="7" type="ORF">NCTC1934_03390</name>
</gene>
<dbReference type="STRING" id="1406858.GCA_000710895_05216"/>
<dbReference type="AlphaFoldDB" id="A0A378YMD1"/>
<dbReference type="EMBL" id="UGRY01000002">
    <property type="protein sequence ID" value="SUA78284.1"/>
    <property type="molecule type" value="Genomic_DNA"/>
</dbReference>
<dbReference type="InterPro" id="IPR006657">
    <property type="entry name" value="MoPterin_dinucl-bd_dom"/>
</dbReference>
<keyword evidence="2" id="KW-0479">Metal-binding</keyword>
<organism evidence="7 8">
    <name type="scientific">Nocardia otitidiscaviarum</name>
    <dbReference type="NCBI Taxonomy" id="1823"/>
    <lineage>
        <taxon>Bacteria</taxon>
        <taxon>Bacillati</taxon>
        <taxon>Actinomycetota</taxon>
        <taxon>Actinomycetes</taxon>
        <taxon>Mycobacteriales</taxon>
        <taxon>Nocardiaceae</taxon>
        <taxon>Nocardia</taxon>
    </lineage>
</organism>
<evidence type="ECO:0000256" key="1">
    <source>
        <dbReference type="ARBA" id="ARBA00022485"/>
    </source>
</evidence>
<evidence type="ECO:0000313" key="8">
    <source>
        <dbReference type="Proteomes" id="UP000255467"/>
    </source>
</evidence>
<dbReference type="GO" id="GO:0051539">
    <property type="term" value="F:4 iron, 4 sulfur cluster binding"/>
    <property type="evidence" value="ECO:0007669"/>
    <property type="project" value="UniProtKB-KW"/>
</dbReference>
<keyword evidence="8" id="KW-1185">Reference proteome</keyword>
<keyword evidence="1" id="KW-0004">4Fe-4S</keyword>
<evidence type="ECO:0000256" key="4">
    <source>
        <dbReference type="ARBA" id="ARBA00023004"/>
    </source>
</evidence>
<keyword evidence="5" id="KW-0411">Iron-sulfur</keyword>
<dbReference type="Gene3D" id="2.20.25.90">
    <property type="entry name" value="ADC-like domains"/>
    <property type="match status" value="1"/>
</dbReference>
<dbReference type="GO" id="GO:0016020">
    <property type="term" value="C:membrane"/>
    <property type="evidence" value="ECO:0007669"/>
    <property type="project" value="TreeGrafter"/>
</dbReference>
<dbReference type="PANTHER" id="PTHR43105">
    <property type="entry name" value="RESPIRATORY NITRATE REDUCTASE"/>
    <property type="match status" value="1"/>
</dbReference>
<dbReference type="PANTHER" id="PTHR43105:SF9">
    <property type="entry name" value="NADPH-FE(3+) OXIDOREDUCTASE SUBUNIT ALPHA"/>
    <property type="match status" value="1"/>
</dbReference>
<feature type="domain" description="4Fe-4S Mo/W bis-MGD-type" evidence="6">
    <location>
        <begin position="2"/>
        <end position="55"/>
    </location>
</feature>
<sequence>MASARKTACILCECNCGLEIEVEGRRLARIRGDKEHVASGGYTCEKALRLDYYQSYPHRLTRPLRREPDGSYTEIDWDTAVTEIAARLSTVRDTHGGDKIFFYGGGGQGNHLGGSYAQALQAAVGAKYYSNALAQEKTGEMWVDGKLYGGHTKGDFEHARVVVFVGKNPWQSHSFARARPVLRQIAADPDRTMIVIDPRRTETAELADIHLQVAPGTDAYCLGALLGVLVQEDLLDHDFLDAHTTGADAVLAQLKTVDVPEFSRRCGVDEELIRAAARAIGTGESVATYEDLGIQQAPHSTLSSYLNKLLWILTGNFGKPGTMALHSVLAAVAGSATPPRAARTRPPSLLDRARKTLGTAATRAVPLGATTLSATLGALTALPAGAKLADTAAEKLVTAVAPIAGGLLGGAGGVSQPGGARRTPVTGARIIAGLVPCNSIAEEILTDHPDRFRAMWIDSVNPAHSLADSKTFRAALDALDLVVVVDVAFTETARHAHYVLPAASQFEKCEATFFNFEFPHNTFQLRAPLLPPLTGTLPEPEIYARLLTALDAVPQTTLTRLRTAARAGRHAFALAFFSAVAADPTLMRLAPYVLYETLGPTLPEELRGAAVLWGIAHLCALGNPAGVGRAGYRGPGLAAGEQLFEAILHGRSGVTFTVDEWSDTWNYVRRPDRRFTLEIPELLAAFGELADAPDRADPDYPFILAAGERRSFTANTIFRDPAWRRRDADGALRVNPEDARRLGVDTGDRVRVVTEAGAAPAVVEVTDTVRPGNITLPNGLGTDDDGRRAGVAPNELTSLRHRDPIAGTPWHKYVPARIEVLA</sequence>
<accession>A0A378YMD1</accession>